<dbReference type="PIRSF" id="PIRSF036990">
    <property type="entry name" value="UCP036990_CBS_BON"/>
    <property type="match status" value="1"/>
</dbReference>
<proteinExistence type="predicted"/>
<dbReference type="InterPro" id="IPR000644">
    <property type="entry name" value="CBS_dom"/>
</dbReference>
<dbReference type="EMBL" id="SRRU01000003">
    <property type="protein sequence ID" value="TGN84998.1"/>
    <property type="molecule type" value="Genomic_DNA"/>
</dbReference>
<dbReference type="InterPro" id="IPR017080">
    <property type="entry name" value="UCP036990_CBS_BON"/>
</dbReference>
<reference evidence="5 6" key="1">
    <citation type="submission" date="2019-04" db="EMBL/GenBank/DDBJ databases">
        <title>Streptomyces sp. nov. Bv016 isolated from bark of Buahinia variegata.</title>
        <authorList>
            <person name="Kanchanasin P."/>
            <person name="Tanasupawat S."/>
            <person name="Yuki M."/>
            <person name="Kudo T."/>
        </authorList>
    </citation>
    <scope>NUCLEOTIDE SEQUENCE [LARGE SCALE GENOMIC DNA]</scope>
    <source>
        <strain evidence="5 6">JCM 4765</strain>
    </source>
</reference>
<sequence>MYGSPRTVGDVMTCTVAAVGPHAPFKEIVRLMQDRRVSALPVIEGEGRVVGVVSEADLLPKEEVWDAPGPGGTALLGRRDAAKAEALTAAELMSSPAVTVHAEAPLAQAARTMAQNGVRRLPVVGDDGLLAGVVSRTDLLKVFLRSDADIAEEVRHEVVSHLFRPPASTVHVEVNDGVVTFVGQVRDTSLVPVAAGLARAVDGVVDVEFDLAPARTMG</sequence>
<organism evidence="5 6">
    <name type="scientific">Streptomyces griseoluteus</name>
    <dbReference type="NCBI Taxonomy" id="29306"/>
    <lineage>
        <taxon>Bacteria</taxon>
        <taxon>Bacillati</taxon>
        <taxon>Actinomycetota</taxon>
        <taxon>Actinomycetes</taxon>
        <taxon>Kitasatosporales</taxon>
        <taxon>Streptomycetaceae</taxon>
        <taxon>Streptomyces</taxon>
    </lineage>
</organism>
<dbReference type="PANTHER" id="PTHR43080:SF29">
    <property type="entry name" value="OS02G0818000 PROTEIN"/>
    <property type="match status" value="1"/>
</dbReference>
<dbReference type="Pfam" id="PF04972">
    <property type="entry name" value="BON"/>
    <property type="match status" value="1"/>
</dbReference>
<dbReference type="GeneID" id="91530049"/>
<feature type="domain" description="CBS" evidence="4">
    <location>
        <begin position="93"/>
        <end position="150"/>
    </location>
</feature>
<name>A0A4Z1DNN1_STRGP</name>
<evidence type="ECO:0000256" key="1">
    <source>
        <dbReference type="ARBA" id="ARBA00023122"/>
    </source>
</evidence>
<dbReference type="Pfam" id="PF00571">
    <property type="entry name" value="CBS"/>
    <property type="match status" value="2"/>
</dbReference>
<evidence type="ECO:0000313" key="6">
    <source>
        <dbReference type="Proteomes" id="UP000298513"/>
    </source>
</evidence>
<comment type="caution">
    <text evidence="5">The sequence shown here is derived from an EMBL/GenBank/DDBJ whole genome shotgun (WGS) entry which is preliminary data.</text>
</comment>
<dbReference type="PROSITE" id="PS51371">
    <property type="entry name" value="CBS"/>
    <property type="match status" value="2"/>
</dbReference>
<gene>
    <name evidence="5" type="ORF">E5082_08965</name>
</gene>
<evidence type="ECO:0000259" key="4">
    <source>
        <dbReference type="PROSITE" id="PS51371"/>
    </source>
</evidence>
<feature type="domain" description="BON" evidence="3">
    <location>
        <begin position="146"/>
        <end position="215"/>
    </location>
</feature>
<dbReference type="InterPro" id="IPR046342">
    <property type="entry name" value="CBS_dom_sf"/>
</dbReference>
<dbReference type="SMART" id="SM00116">
    <property type="entry name" value="CBS"/>
    <property type="match status" value="2"/>
</dbReference>
<dbReference type="AlphaFoldDB" id="A0A4Z1DNN1"/>
<dbReference type="InterPro" id="IPR007055">
    <property type="entry name" value="BON_dom"/>
</dbReference>
<accession>A0A4Z1DNN1</accession>
<dbReference type="Gene3D" id="3.10.580.10">
    <property type="entry name" value="CBS-domain"/>
    <property type="match status" value="1"/>
</dbReference>
<evidence type="ECO:0000256" key="2">
    <source>
        <dbReference type="PROSITE-ProRule" id="PRU00703"/>
    </source>
</evidence>
<dbReference type="PANTHER" id="PTHR43080">
    <property type="entry name" value="CBS DOMAIN-CONTAINING PROTEIN CBSX3, MITOCHONDRIAL"/>
    <property type="match status" value="1"/>
</dbReference>
<feature type="domain" description="CBS" evidence="4">
    <location>
        <begin position="12"/>
        <end position="71"/>
    </location>
</feature>
<dbReference type="CDD" id="cd04586">
    <property type="entry name" value="CBS_pair_BON_assoc"/>
    <property type="match status" value="1"/>
</dbReference>
<evidence type="ECO:0000313" key="5">
    <source>
        <dbReference type="EMBL" id="TGN84998.1"/>
    </source>
</evidence>
<keyword evidence="6" id="KW-1185">Reference proteome</keyword>
<dbReference type="InterPro" id="IPR051257">
    <property type="entry name" value="Diverse_CBS-Domain"/>
</dbReference>
<evidence type="ECO:0000259" key="3">
    <source>
        <dbReference type="PROSITE" id="PS50914"/>
    </source>
</evidence>
<dbReference type="RefSeq" id="WP_135791192.1">
    <property type="nucleotide sequence ID" value="NZ_BNBQ01000003.1"/>
</dbReference>
<dbReference type="PROSITE" id="PS50914">
    <property type="entry name" value="BON"/>
    <property type="match status" value="1"/>
</dbReference>
<keyword evidence="1 2" id="KW-0129">CBS domain</keyword>
<dbReference type="SUPFAM" id="SSF54631">
    <property type="entry name" value="CBS-domain pair"/>
    <property type="match status" value="1"/>
</dbReference>
<protein>
    <submittedName>
        <fullName evidence="5">CBS domain-containing protein</fullName>
    </submittedName>
</protein>
<dbReference type="Proteomes" id="UP000298513">
    <property type="component" value="Unassembled WGS sequence"/>
</dbReference>